<keyword evidence="3" id="KW-1185">Reference proteome</keyword>
<evidence type="ECO:0000256" key="1">
    <source>
        <dbReference type="SAM" id="Phobius"/>
    </source>
</evidence>
<keyword evidence="1" id="KW-1133">Transmembrane helix</keyword>
<feature type="transmembrane region" description="Helical" evidence="1">
    <location>
        <begin position="31"/>
        <end position="55"/>
    </location>
</feature>
<evidence type="ECO:0000313" key="3">
    <source>
        <dbReference type="Proteomes" id="UP000008075"/>
    </source>
</evidence>
<sequence>MIEAVFDVIIEFYFIGKVLAESAGMVTPAPLLISIYIEFYVLFFSIFSTILLYSFQTTDTGELKQQIEIEPPVAG</sequence>
<dbReference type="GeneID" id="24903687"/>
<reference evidence="2 3" key="1">
    <citation type="journal article" date="2011" name="PLoS ONE">
        <title>The entomopathogenic bacterial endosymbionts xenorhabdus and photorhabdus: convergent lifestyles from divergent genomes.</title>
        <authorList>
            <person name="Chaston J.M."/>
            <person name="Suen G."/>
            <person name="Tucker S.L."/>
            <person name="Andersen A.W."/>
            <person name="Bhasin A."/>
            <person name="Bode E."/>
            <person name="Bode H.B."/>
            <person name="Brachmann A.O."/>
            <person name="Cowles C.E."/>
            <person name="Cowles K.N."/>
            <person name="Darby C."/>
            <person name="de Leon L."/>
            <person name="Drace K."/>
            <person name="Du Z."/>
            <person name="Givaudan A."/>
            <person name="Herbert Tran E.E."/>
            <person name="Jewell K.A."/>
            <person name="Knack J.J."/>
            <person name="Krasomil-Osterfeld K.C."/>
            <person name="Kukor R."/>
            <person name="Lanois A."/>
            <person name="Latreille P."/>
            <person name="Leimgruber N.K."/>
            <person name="Lipke C.M."/>
            <person name="Liu R."/>
            <person name="Lu X."/>
            <person name="Martens E.C."/>
            <person name="Marri P.R."/>
            <person name="Medigue C."/>
            <person name="Menard M.L."/>
            <person name="Miller N.M."/>
            <person name="Morales-Soto N."/>
            <person name="Norton S."/>
            <person name="Ogier J.C."/>
            <person name="Orchard S.S."/>
            <person name="Park D."/>
            <person name="Park Y."/>
            <person name="Qurollo B.A."/>
            <person name="Sugar D.R."/>
            <person name="Richards G.R."/>
            <person name="Rouy Z."/>
            <person name="Slominski B."/>
            <person name="Slominski K."/>
            <person name="Snyder H."/>
            <person name="Tjaden B.C."/>
            <person name="van der Hoeven R."/>
            <person name="Welch R.D."/>
            <person name="Wheeler C."/>
            <person name="Xiang B."/>
            <person name="Barbazuk B."/>
            <person name="Gaudriault S."/>
            <person name="Goodner B."/>
            <person name="Slater S.C."/>
            <person name="Forst S."/>
            <person name="Goldman B.S."/>
            <person name="Goodrich-Blair H."/>
        </authorList>
    </citation>
    <scope>NUCLEOTIDE SEQUENCE [LARGE SCALE GENOMIC DNA]</scope>
    <source>
        <strain evidence="3">ATCC 19061 / DSM 3370 / CCUG 14189 / LMG 1036 / NCIMB 9965 / AN6</strain>
    </source>
</reference>
<dbReference type="RefSeq" id="WP_010848202.1">
    <property type="nucleotide sequence ID" value="NC_014228.1"/>
</dbReference>
<dbReference type="EMBL" id="FN667742">
    <property type="protein sequence ID" value="CBJ90752.1"/>
    <property type="molecule type" value="Genomic_DNA"/>
</dbReference>
<evidence type="ECO:0000313" key="2">
    <source>
        <dbReference type="EMBL" id="CBJ90752.1"/>
    </source>
</evidence>
<name>D3VIB2_XENNA</name>
<gene>
    <name evidence="2" type="ordered locus">XNC1_2698</name>
</gene>
<dbReference type="AlphaFoldDB" id="D3VIB2"/>
<proteinExistence type="predicted"/>
<keyword evidence="1" id="KW-0812">Transmembrane</keyword>
<protein>
    <submittedName>
        <fullName evidence="2">Uncharacterized protein</fullName>
    </submittedName>
</protein>
<organism evidence="2 3">
    <name type="scientific">Xenorhabdus nematophila (strain ATCC 19061 / DSM 3370 / CCUG 14189 / LMG 1036 / NCIMB 9965 / AN6)</name>
    <dbReference type="NCBI Taxonomy" id="406817"/>
    <lineage>
        <taxon>Bacteria</taxon>
        <taxon>Pseudomonadati</taxon>
        <taxon>Pseudomonadota</taxon>
        <taxon>Gammaproteobacteria</taxon>
        <taxon>Enterobacterales</taxon>
        <taxon>Morganellaceae</taxon>
        <taxon>Xenorhabdus</taxon>
    </lineage>
</organism>
<dbReference type="KEGG" id="xne:XNC1_2698"/>
<accession>D3VIB2</accession>
<keyword evidence="1" id="KW-0472">Membrane</keyword>
<dbReference type="Proteomes" id="UP000008075">
    <property type="component" value="Chromosome"/>
</dbReference>
<dbReference type="HOGENOM" id="CLU_2670271_0_0_6"/>